<keyword evidence="3" id="KW-1185">Reference proteome</keyword>
<feature type="region of interest" description="Disordered" evidence="1">
    <location>
        <begin position="89"/>
        <end position="122"/>
    </location>
</feature>
<dbReference type="EMBL" id="JANAWD010000421">
    <property type="protein sequence ID" value="KAJ3479715.1"/>
    <property type="molecule type" value="Genomic_DNA"/>
</dbReference>
<feature type="compositionally biased region" description="Low complexity" evidence="1">
    <location>
        <begin position="144"/>
        <end position="156"/>
    </location>
</feature>
<feature type="compositionally biased region" description="Polar residues" evidence="1">
    <location>
        <begin position="157"/>
        <end position="171"/>
    </location>
</feature>
<sequence>MQSSKLPIEVCERVIDSLAISVHNPTWNDYFDAVRLTLTMYACALVCRDWVPRSQHHLFHQVKLCTTHQADSFLDTITRHPHRAKSVRYLSISPNPPPSSASLRKQVSPPQAPRPSDSPTSASSLVLILSSDSLVPFTPPVMAPSSPHSPQLSSVSNDRQSNVRQNPSQAGHSAHPSISVLSVFANTQSQVHDIPFTFCSEYGFRKYCERRVTTPLGDSGFNVMTLSRHCLMS</sequence>
<dbReference type="Proteomes" id="UP001212997">
    <property type="component" value="Unassembled WGS sequence"/>
</dbReference>
<protein>
    <submittedName>
        <fullName evidence="2">Uncharacterized protein</fullName>
    </submittedName>
</protein>
<gene>
    <name evidence="2" type="ORF">NLI96_g8869</name>
</gene>
<reference evidence="2" key="1">
    <citation type="submission" date="2022-07" db="EMBL/GenBank/DDBJ databases">
        <title>Genome Sequence of Physisporinus lineatus.</title>
        <authorList>
            <person name="Buettner E."/>
        </authorList>
    </citation>
    <scope>NUCLEOTIDE SEQUENCE</scope>
    <source>
        <strain evidence="2">VT162</strain>
    </source>
</reference>
<dbReference type="AlphaFoldDB" id="A0AAD5UWM9"/>
<organism evidence="2 3">
    <name type="scientific">Meripilus lineatus</name>
    <dbReference type="NCBI Taxonomy" id="2056292"/>
    <lineage>
        <taxon>Eukaryota</taxon>
        <taxon>Fungi</taxon>
        <taxon>Dikarya</taxon>
        <taxon>Basidiomycota</taxon>
        <taxon>Agaricomycotina</taxon>
        <taxon>Agaricomycetes</taxon>
        <taxon>Polyporales</taxon>
        <taxon>Meripilaceae</taxon>
        <taxon>Meripilus</taxon>
    </lineage>
</organism>
<evidence type="ECO:0000313" key="3">
    <source>
        <dbReference type="Proteomes" id="UP001212997"/>
    </source>
</evidence>
<comment type="caution">
    <text evidence="2">The sequence shown here is derived from an EMBL/GenBank/DDBJ whole genome shotgun (WGS) entry which is preliminary data.</text>
</comment>
<name>A0AAD5UWM9_9APHY</name>
<evidence type="ECO:0000313" key="2">
    <source>
        <dbReference type="EMBL" id="KAJ3479715.1"/>
    </source>
</evidence>
<evidence type="ECO:0000256" key="1">
    <source>
        <dbReference type="SAM" id="MobiDB-lite"/>
    </source>
</evidence>
<feature type="region of interest" description="Disordered" evidence="1">
    <location>
        <begin position="139"/>
        <end position="174"/>
    </location>
</feature>
<accession>A0AAD5UWM9</accession>
<proteinExistence type="predicted"/>